<comment type="caution">
    <text evidence="1">The sequence shown here is derived from an EMBL/GenBank/DDBJ whole genome shotgun (WGS) entry which is preliminary data.</text>
</comment>
<gene>
    <name evidence="1" type="ORF">ENV82_00165</name>
</gene>
<sequence length="288" mass="33803">MDKNFLSMMISQDIKAATRAFEIEDFEFMNILGNRIMSNALFGDDSKLALPGFFLKHVAIVYMWLKAYLPSSKFSEAKKVGKEYLVTLSDFSNEREDKLWENFHKFNNGIRKYTITDIEAEAYTENPKITHDIFKWLIKYLNDKKDVLLCPNNLFIKGILNEMERVSKVHGCELTDTYAISLLTALDRYFDYFQIAYGTLTGEVDKDKVRSMVFPYIGKITELFSSENVKPEDINSILWELIKGWREFFIQYMELPRRASEKLIELPEEYRKKLAEHIAKALEKEVKL</sequence>
<reference evidence="1" key="1">
    <citation type="journal article" date="2020" name="mSystems">
        <title>Genome- and Community-Level Interaction Insights into Carbon Utilization and Element Cycling Functions of Hydrothermarchaeota in Hydrothermal Sediment.</title>
        <authorList>
            <person name="Zhou Z."/>
            <person name="Liu Y."/>
            <person name="Xu W."/>
            <person name="Pan J."/>
            <person name="Luo Z.H."/>
            <person name="Li M."/>
        </authorList>
    </citation>
    <scope>NUCLEOTIDE SEQUENCE [LARGE SCALE GENOMIC DNA]</scope>
    <source>
        <strain evidence="1">SpSt-794</strain>
    </source>
</reference>
<proteinExistence type="predicted"/>
<dbReference type="AlphaFoldDB" id="A0A7C4TV32"/>
<evidence type="ECO:0000313" key="1">
    <source>
        <dbReference type="EMBL" id="HGW59848.1"/>
    </source>
</evidence>
<dbReference type="EMBL" id="DTHV01000007">
    <property type="protein sequence ID" value="HGW59848.1"/>
    <property type="molecule type" value="Genomic_DNA"/>
</dbReference>
<protein>
    <submittedName>
        <fullName evidence="1">Uncharacterized protein</fullName>
    </submittedName>
</protein>
<name>A0A7C4TV32_9BACT</name>
<accession>A0A7C4TV32</accession>
<organism evidence="1">
    <name type="scientific">Caldisericum exile</name>
    <dbReference type="NCBI Taxonomy" id="693075"/>
    <lineage>
        <taxon>Bacteria</taxon>
        <taxon>Pseudomonadati</taxon>
        <taxon>Caldisericota/Cryosericota group</taxon>
        <taxon>Caldisericota</taxon>
        <taxon>Caldisericia</taxon>
        <taxon>Caldisericales</taxon>
        <taxon>Caldisericaceae</taxon>
        <taxon>Caldisericum</taxon>
    </lineage>
</organism>